<comment type="subcellular location">
    <subcellularLocation>
        <location evidence="1">Cell membrane</location>
        <topology evidence="1">Multi-pass membrane protein</topology>
    </subcellularLocation>
</comment>
<evidence type="ECO:0000313" key="9">
    <source>
        <dbReference type="Proteomes" id="UP000569732"/>
    </source>
</evidence>
<comment type="caution">
    <text evidence="8">The sequence shown here is derived from an EMBL/GenBank/DDBJ whole genome shotgun (WGS) entry which is preliminary data.</text>
</comment>
<sequence>MGVVKQVQPKKLDNRFIASHQLIGVGLATLATVLFSIKPIFVKLAYQYGVDSVVLMTLRMLFSLPFYLAIGCWLLMSKRTPLAPLKTELGPCILVGLLGYYLASYLDLVGLTMVSAQLERIILFIFPTIVVILGRIIYKTPINGKTKGILFITYLGVLLIFSHDFKVSKHDTLTGGGYIVASAIAFACYMLFSKQRVLNIGSRMFTCIAMGAASLAIVVHFLLTHQLADFLVSVPVLGIAAMIAFVCTVLPSFFISEAIARLGAEQTSLVATLGPVITAFLAIVVLNEPFTFYHAVGMALVMSGIAWLGLQKSKN</sequence>
<dbReference type="AlphaFoldDB" id="A0A853HYV6"/>
<feature type="transmembrane region" description="Helical" evidence="6">
    <location>
        <begin position="173"/>
        <end position="192"/>
    </location>
</feature>
<dbReference type="InterPro" id="IPR000620">
    <property type="entry name" value="EamA_dom"/>
</dbReference>
<feature type="transmembrane region" description="Helical" evidence="6">
    <location>
        <begin position="267"/>
        <end position="286"/>
    </location>
</feature>
<evidence type="ECO:0000256" key="2">
    <source>
        <dbReference type="ARBA" id="ARBA00022475"/>
    </source>
</evidence>
<protein>
    <submittedName>
        <fullName evidence="8">DMT family transporter</fullName>
    </submittedName>
</protein>
<dbReference type="Pfam" id="PF00892">
    <property type="entry name" value="EamA"/>
    <property type="match status" value="2"/>
</dbReference>
<feature type="transmembrane region" description="Helical" evidence="6">
    <location>
        <begin position="88"/>
        <end position="106"/>
    </location>
</feature>
<dbReference type="Proteomes" id="UP000569732">
    <property type="component" value="Unassembled WGS sequence"/>
</dbReference>
<keyword evidence="5 6" id="KW-0472">Membrane</keyword>
<dbReference type="SUPFAM" id="SSF103481">
    <property type="entry name" value="Multidrug resistance efflux transporter EmrE"/>
    <property type="match status" value="2"/>
</dbReference>
<feature type="transmembrane region" description="Helical" evidence="6">
    <location>
        <begin position="21"/>
        <end position="41"/>
    </location>
</feature>
<dbReference type="PANTHER" id="PTHR32322">
    <property type="entry name" value="INNER MEMBRANE TRANSPORTER"/>
    <property type="match status" value="1"/>
</dbReference>
<dbReference type="RefSeq" id="WP_180568944.1">
    <property type="nucleotide sequence ID" value="NZ_JACCKB010000019.1"/>
</dbReference>
<accession>A0A853HYV6</accession>
<evidence type="ECO:0000256" key="6">
    <source>
        <dbReference type="SAM" id="Phobius"/>
    </source>
</evidence>
<keyword evidence="3 6" id="KW-0812">Transmembrane</keyword>
<evidence type="ECO:0000256" key="3">
    <source>
        <dbReference type="ARBA" id="ARBA00022692"/>
    </source>
</evidence>
<evidence type="ECO:0000259" key="7">
    <source>
        <dbReference type="Pfam" id="PF00892"/>
    </source>
</evidence>
<keyword evidence="4 6" id="KW-1133">Transmembrane helix</keyword>
<evidence type="ECO:0000256" key="4">
    <source>
        <dbReference type="ARBA" id="ARBA00022989"/>
    </source>
</evidence>
<dbReference type="Gene3D" id="1.10.3730.20">
    <property type="match status" value="1"/>
</dbReference>
<feature type="domain" description="EamA" evidence="7">
    <location>
        <begin position="177"/>
        <end position="308"/>
    </location>
</feature>
<feature type="transmembrane region" description="Helical" evidence="6">
    <location>
        <begin position="230"/>
        <end position="255"/>
    </location>
</feature>
<evidence type="ECO:0000256" key="5">
    <source>
        <dbReference type="ARBA" id="ARBA00023136"/>
    </source>
</evidence>
<evidence type="ECO:0000256" key="1">
    <source>
        <dbReference type="ARBA" id="ARBA00004651"/>
    </source>
</evidence>
<organism evidence="8 9">
    <name type="scientific">Spartinivicinus marinus</name>
    <dbReference type="NCBI Taxonomy" id="2994442"/>
    <lineage>
        <taxon>Bacteria</taxon>
        <taxon>Pseudomonadati</taxon>
        <taxon>Pseudomonadota</taxon>
        <taxon>Gammaproteobacteria</taxon>
        <taxon>Oceanospirillales</taxon>
        <taxon>Zooshikellaceae</taxon>
        <taxon>Spartinivicinus</taxon>
    </lineage>
</organism>
<dbReference type="EMBL" id="JACCKB010000019">
    <property type="protein sequence ID" value="NYZ66920.1"/>
    <property type="molecule type" value="Genomic_DNA"/>
</dbReference>
<proteinExistence type="predicted"/>
<keyword evidence="9" id="KW-1185">Reference proteome</keyword>
<dbReference type="InterPro" id="IPR037185">
    <property type="entry name" value="EmrE-like"/>
</dbReference>
<feature type="domain" description="EamA" evidence="7">
    <location>
        <begin position="23"/>
        <end position="161"/>
    </location>
</feature>
<dbReference type="GO" id="GO:0005886">
    <property type="term" value="C:plasma membrane"/>
    <property type="evidence" value="ECO:0007669"/>
    <property type="project" value="UniProtKB-SubCell"/>
</dbReference>
<feature type="transmembrane region" description="Helical" evidence="6">
    <location>
        <begin position="118"/>
        <end position="137"/>
    </location>
</feature>
<feature type="transmembrane region" description="Helical" evidence="6">
    <location>
        <begin position="204"/>
        <end position="224"/>
    </location>
</feature>
<keyword evidence="2" id="KW-1003">Cell membrane</keyword>
<gene>
    <name evidence="8" type="ORF">H0A36_12940</name>
</gene>
<evidence type="ECO:0000313" key="8">
    <source>
        <dbReference type="EMBL" id="NYZ66920.1"/>
    </source>
</evidence>
<name>A0A853HYV6_9GAMM</name>
<feature type="transmembrane region" description="Helical" evidence="6">
    <location>
        <begin position="292"/>
        <end position="310"/>
    </location>
</feature>
<dbReference type="InterPro" id="IPR050638">
    <property type="entry name" value="AA-Vitamin_Transporters"/>
</dbReference>
<feature type="transmembrane region" description="Helical" evidence="6">
    <location>
        <begin position="53"/>
        <end position="76"/>
    </location>
</feature>
<reference evidence="8 9" key="1">
    <citation type="submission" date="2020-07" db="EMBL/GenBank/DDBJ databases">
        <title>Endozoicomonas sp. nov., isolated from sediment.</title>
        <authorList>
            <person name="Gu T."/>
        </authorList>
    </citation>
    <scope>NUCLEOTIDE SEQUENCE [LARGE SCALE GENOMIC DNA]</scope>
    <source>
        <strain evidence="8 9">SM1973</strain>
    </source>
</reference>
<dbReference type="PANTHER" id="PTHR32322:SF18">
    <property type="entry name" value="S-ADENOSYLMETHIONINE_S-ADENOSYLHOMOCYSTEINE TRANSPORTER"/>
    <property type="match status" value="1"/>
</dbReference>